<sequence length="387" mass="42892">FFALPQLNATREITGHSVPIIAWVTCGASIFIRLWGPESLGGLGDFVAKVNAEVARTGGLFEDVAEKLYRRPAVPGTIIRIPGIPPMYDHEFQPQDFPISVPVKFHIIDARECLLNCDAFLIASSDAYEKESIDALRGWFTSELRKPSYTVGPLLPASVTTRSDINKNAGIEVFLDEMLKSHGKRSVFFISFGTIFWPASNIHYLEEVVEAFIEKKIPFILSHASPFAQIPPQMSKKINTSKIGLLTSWSPQQFILNHPATGWFLTHGGHGGVTESLSSGIPLIFWPFEADQPSAAAHVTENLRAGFELLEVRTGRGLGPIHRNEKTPKGTREAVGEEIRRVLDACHSKEGAEMRANAERIKGDFKHAWEEGGSAKLAMRRFLEDYA</sequence>
<dbReference type="Proteomes" id="UP000717328">
    <property type="component" value="Unassembled WGS sequence"/>
</dbReference>
<name>A0A9P7FN42_9AGAR</name>
<evidence type="ECO:0008006" key="4">
    <source>
        <dbReference type="Google" id="ProtNLM"/>
    </source>
</evidence>
<dbReference type="PANTHER" id="PTHR48045:SF31">
    <property type="entry name" value="UDP-GLYCOSYLTRANSFERASE 76B1-LIKE"/>
    <property type="match status" value="1"/>
</dbReference>
<evidence type="ECO:0000313" key="2">
    <source>
        <dbReference type="EMBL" id="KAG5634040.1"/>
    </source>
</evidence>
<proteinExistence type="predicted"/>
<dbReference type="InterPro" id="IPR002213">
    <property type="entry name" value="UDP_glucos_trans"/>
</dbReference>
<organism evidence="2 3">
    <name type="scientific">Sphagnurus paluster</name>
    <dbReference type="NCBI Taxonomy" id="117069"/>
    <lineage>
        <taxon>Eukaryota</taxon>
        <taxon>Fungi</taxon>
        <taxon>Dikarya</taxon>
        <taxon>Basidiomycota</taxon>
        <taxon>Agaricomycotina</taxon>
        <taxon>Agaricomycetes</taxon>
        <taxon>Agaricomycetidae</taxon>
        <taxon>Agaricales</taxon>
        <taxon>Tricholomatineae</taxon>
        <taxon>Lyophyllaceae</taxon>
        <taxon>Sphagnurus</taxon>
    </lineage>
</organism>
<dbReference type="SUPFAM" id="SSF53756">
    <property type="entry name" value="UDP-Glycosyltransferase/glycogen phosphorylase"/>
    <property type="match status" value="1"/>
</dbReference>
<dbReference type="EMBL" id="JABCKI010006695">
    <property type="protein sequence ID" value="KAG5634040.1"/>
    <property type="molecule type" value="Genomic_DNA"/>
</dbReference>
<dbReference type="AlphaFoldDB" id="A0A9P7FN42"/>
<reference evidence="2" key="1">
    <citation type="submission" date="2021-02" db="EMBL/GenBank/DDBJ databases">
        <authorList>
            <person name="Nieuwenhuis M."/>
            <person name="Van De Peppel L.J.J."/>
        </authorList>
    </citation>
    <scope>NUCLEOTIDE SEQUENCE</scope>
    <source>
        <strain evidence="2">D49</strain>
    </source>
</reference>
<evidence type="ECO:0000313" key="3">
    <source>
        <dbReference type="Proteomes" id="UP000717328"/>
    </source>
</evidence>
<dbReference type="OrthoDB" id="5835829at2759"/>
<feature type="non-terminal residue" evidence="2">
    <location>
        <position position="387"/>
    </location>
</feature>
<reference evidence="2" key="2">
    <citation type="submission" date="2021-10" db="EMBL/GenBank/DDBJ databases">
        <title>Phylogenomics reveals ancestral predisposition of the termite-cultivated fungus Termitomyces towards a domesticated lifestyle.</title>
        <authorList>
            <person name="Auxier B."/>
            <person name="Grum-Grzhimaylo A."/>
            <person name="Cardenas M.E."/>
            <person name="Lodge J.D."/>
            <person name="Laessoe T."/>
            <person name="Pedersen O."/>
            <person name="Smith M.E."/>
            <person name="Kuyper T.W."/>
            <person name="Franco-Molano E.A."/>
            <person name="Baroni T.J."/>
            <person name="Aanen D.K."/>
        </authorList>
    </citation>
    <scope>NUCLEOTIDE SEQUENCE</scope>
    <source>
        <strain evidence="2">D49</strain>
    </source>
</reference>
<comment type="caution">
    <text evidence="2">The sequence shown here is derived from an EMBL/GenBank/DDBJ whole genome shotgun (WGS) entry which is preliminary data.</text>
</comment>
<dbReference type="CDD" id="cd03784">
    <property type="entry name" value="GT1_Gtf-like"/>
    <property type="match status" value="1"/>
</dbReference>
<gene>
    <name evidence="2" type="ORF">H0H81_003673</name>
</gene>
<keyword evidence="3" id="KW-1185">Reference proteome</keyword>
<dbReference type="Pfam" id="PF00201">
    <property type="entry name" value="UDPGT"/>
    <property type="match status" value="1"/>
</dbReference>
<dbReference type="PANTHER" id="PTHR48045">
    <property type="entry name" value="UDP-GLYCOSYLTRANSFERASE 72B1"/>
    <property type="match status" value="1"/>
</dbReference>
<keyword evidence="1" id="KW-0808">Transferase</keyword>
<dbReference type="GO" id="GO:0008194">
    <property type="term" value="F:UDP-glycosyltransferase activity"/>
    <property type="evidence" value="ECO:0007669"/>
    <property type="project" value="InterPro"/>
</dbReference>
<evidence type="ECO:0000256" key="1">
    <source>
        <dbReference type="ARBA" id="ARBA00022679"/>
    </source>
</evidence>
<accession>A0A9P7FN42</accession>
<protein>
    <recommendedName>
        <fullName evidence="4">Glycosyltransferase family 1 protein</fullName>
    </recommendedName>
</protein>
<dbReference type="Gene3D" id="3.40.50.2000">
    <property type="entry name" value="Glycogen Phosphorylase B"/>
    <property type="match status" value="2"/>
</dbReference>